<feature type="compositionally biased region" description="Polar residues" evidence="1">
    <location>
        <begin position="158"/>
        <end position="172"/>
    </location>
</feature>
<feature type="region of interest" description="Disordered" evidence="1">
    <location>
        <begin position="144"/>
        <end position="180"/>
    </location>
</feature>
<keyword evidence="2" id="KW-0812">Transmembrane</keyword>
<evidence type="ECO:0008006" key="5">
    <source>
        <dbReference type="Google" id="ProtNLM"/>
    </source>
</evidence>
<reference evidence="3" key="1">
    <citation type="submission" date="2023-02" db="EMBL/GenBank/DDBJ databases">
        <authorList>
            <person name="Palmer J.M."/>
        </authorList>
    </citation>
    <scope>NUCLEOTIDE SEQUENCE</scope>
    <source>
        <strain evidence="3">FW57</strain>
    </source>
</reference>
<keyword evidence="2" id="KW-1133">Transmembrane helix</keyword>
<feature type="compositionally biased region" description="Basic and acidic residues" evidence="1">
    <location>
        <begin position="303"/>
        <end position="317"/>
    </location>
</feature>
<dbReference type="EMBL" id="JAHCVI010000001">
    <property type="protein sequence ID" value="KAG7294302.1"/>
    <property type="molecule type" value="Genomic_DNA"/>
</dbReference>
<accession>A0AAD4I3K7</accession>
<comment type="caution">
    <text evidence="3">The sequence shown here is derived from an EMBL/GenBank/DDBJ whole genome shotgun (WGS) entry which is preliminary data.</text>
</comment>
<protein>
    <recommendedName>
        <fullName evidence="5">Transmembrane protein</fullName>
    </recommendedName>
</protein>
<evidence type="ECO:0000256" key="1">
    <source>
        <dbReference type="SAM" id="MobiDB-lite"/>
    </source>
</evidence>
<feature type="compositionally biased region" description="Low complexity" evidence="1">
    <location>
        <begin position="144"/>
        <end position="157"/>
    </location>
</feature>
<dbReference type="AlphaFoldDB" id="A0AAD4I3K7"/>
<feature type="transmembrane region" description="Helical" evidence="2">
    <location>
        <begin position="92"/>
        <end position="111"/>
    </location>
</feature>
<evidence type="ECO:0000313" key="4">
    <source>
        <dbReference type="Proteomes" id="UP001197093"/>
    </source>
</evidence>
<organism evidence="3 4">
    <name type="scientific">Staphylotrichum longicolle</name>
    <dbReference type="NCBI Taxonomy" id="669026"/>
    <lineage>
        <taxon>Eukaryota</taxon>
        <taxon>Fungi</taxon>
        <taxon>Dikarya</taxon>
        <taxon>Ascomycota</taxon>
        <taxon>Pezizomycotina</taxon>
        <taxon>Sordariomycetes</taxon>
        <taxon>Sordariomycetidae</taxon>
        <taxon>Sordariales</taxon>
        <taxon>Chaetomiaceae</taxon>
        <taxon>Staphylotrichum</taxon>
    </lineage>
</organism>
<sequence length="340" mass="36936">MAPFLLSVRHGPSEGSSEPLSGIVISVALSMLSASALSAFTNKYIIRSGNKKPRLKSKLYCFNSFGMIGLYSYKNSDRIPGSRKLKTMATRTFIGCICTLISSIVNLSVLVGLNGEPGWVCLMCCNSDILFSAVVIHWVTSRDSTTTTAPDDTIPASSPRNNPKNNTATHLSSPGDELSAIPPRAARQRLPSSSSSSGDCCCAAGDDAHTLDHDRDQKHEQENNNNKDNTKPSRKSDHRRRSVLSITTADAPATLLSPSELAAKEEGRCSDGTAKQPFSILTTNNHDDDNDDDEAPSLGAAVGRERERERQQRAMSEVRVDVDYGRRRRALRRKGKGGEI</sequence>
<keyword evidence="2" id="KW-0472">Membrane</keyword>
<dbReference type="PANTHER" id="PTHR38848:SF3">
    <property type="entry name" value="G-PROTEIN COUPLED RECEPTORS FAMILY 3 PROFILE DOMAIN-CONTAINING PROTEIN"/>
    <property type="match status" value="1"/>
</dbReference>
<gene>
    <name evidence="3" type="ORF">NEMBOFW57_004373</name>
</gene>
<evidence type="ECO:0000256" key="2">
    <source>
        <dbReference type="SAM" id="Phobius"/>
    </source>
</evidence>
<feature type="region of interest" description="Disordered" evidence="1">
    <location>
        <begin position="214"/>
        <end position="317"/>
    </location>
</feature>
<proteinExistence type="predicted"/>
<evidence type="ECO:0000313" key="3">
    <source>
        <dbReference type="EMBL" id="KAG7294302.1"/>
    </source>
</evidence>
<feature type="transmembrane region" description="Helical" evidence="2">
    <location>
        <begin position="20"/>
        <end position="46"/>
    </location>
</feature>
<keyword evidence="4" id="KW-1185">Reference proteome</keyword>
<dbReference type="PANTHER" id="PTHR38848">
    <property type="entry name" value="G-PROTEIN COUPLED RECEPTORS FAMILY 3 PROFILE DOMAIN-CONTAINING PROTEIN"/>
    <property type="match status" value="1"/>
</dbReference>
<name>A0AAD4I3K7_9PEZI</name>
<dbReference type="Proteomes" id="UP001197093">
    <property type="component" value="Unassembled WGS sequence"/>
</dbReference>